<name>A0A6C0IIY7_9ZZZZ</name>
<accession>A0A6C0IIY7</accession>
<reference evidence="1" key="1">
    <citation type="journal article" date="2020" name="Nature">
        <title>Giant virus diversity and host interactions through global metagenomics.</title>
        <authorList>
            <person name="Schulz F."/>
            <person name="Roux S."/>
            <person name="Paez-Espino D."/>
            <person name="Jungbluth S."/>
            <person name="Walsh D.A."/>
            <person name="Denef V.J."/>
            <person name="McMahon K.D."/>
            <person name="Konstantinidis K.T."/>
            <person name="Eloe-Fadrosh E.A."/>
            <person name="Kyrpides N.C."/>
            <person name="Woyke T."/>
        </authorList>
    </citation>
    <scope>NUCLEOTIDE SEQUENCE</scope>
    <source>
        <strain evidence="1">GVMAG-M-3300023184-89</strain>
    </source>
</reference>
<evidence type="ECO:0000313" key="1">
    <source>
        <dbReference type="EMBL" id="QHT92962.1"/>
    </source>
</evidence>
<protein>
    <submittedName>
        <fullName evidence="1">Uncharacterized protein</fullName>
    </submittedName>
</protein>
<organism evidence="1">
    <name type="scientific">viral metagenome</name>
    <dbReference type="NCBI Taxonomy" id="1070528"/>
    <lineage>
        <taxon>unclassified sequences</taxon>
        <taxon>metagenomes</taxon>
        <taxon>organismal metagenomes</taxon>
    </lineage>
</organism>
<proteinExistence type="predicted"/>
<dbReference type="AlphaFoldDB" id="A0A6C0IIY7"/>
<sequence length="123" mass="14341">MSLSIMRAIYDRRGNIERVRKNFYINIELCDGSIYDIYFRSTGGRDDRAEQTAVLKNTFVNDKVGFLPMYVENVLAYIDHDTMDIVMKKSVANQPTYYSGFELVTYEMFDGAKWSGRFSYPPQ</sequence>
<dbReference type="EMBL" id="MN740198">
    <property type="protein sequence ID" value="QHT92962.1"/>
    <property type="molecule type" value="Genomic_DNA"/>
</dbReference>